<dbReference type="PANTHER" id="PTHR44520">
    <property type="entry name" value="RESPONSE REGULATOR RCP1-RELATED"/>
    <property type="match status" value="1"/>
</dbReference>
<dbReference type="RefSeq" id="WP_092734204.1">
    <property type="nucleotide sequence ID" value="NZ_FMXE01000042.1"/>
</dbReference>
<dbReference type="Proteomes" id="UP000198756">
    <property type="component" value="Unassembled WGS sequence"/>
</dbReference>
<dbReference type="GO" id="GO:0000160">
    <property type="term" value="P:phosphorelay signal transduction system"/>
    <property type="evidence" value="ECO:0007669"/>
    <property type="project" value="InterPro"/>
</dbReference>
<evidence type="ECO:0000313" key="4">
    <source>
        <dbReference type="Proteomes" id="UP000198756"/>
    </source>
</evidence>
<dbReference type="OrthoDB" id="7631574at2"/>
<evidence type="ECO:0000313" key="3">
    <source>
        <dbReference type="EMBL" id="SDA95071.1"/>
    </source>
</evidence>
<dbReference type="AlphaFoldDB" id="A0A1G5ZJN5"/>
<name>A0A1G5ZJN5_9BACT</name>
<proteinExistence type="predicted"/>
<protein>
    <submittedName>
        <fullName evidence="3">CheY chemotaxis protein or a CheY-like REC (Receiver) domain</fullName>
    </submittedName>
</protein>
<dbReference type="PROSITE" id="PS50110">
    <property type="entry name" value="RESPONSE_REGULATORY"/>
    <property type="match status" value="1"/>
</dbReference>
<dbReference type="Gene3D" id="3.40.50.2300">
    <property type="match status" value="1"/>
</dbReference>
<dbReference type="CDD" id="cd17557">
    <property type="entry name" value="REC_Rcp-like"/>
    <property type="match status" value="1"/>
</dbReference>
<dbReference type="SUPFAM" id="SSF52172">
    <property type="entry name" value="CheY-like"/>
    <property type="match status" value="1"/>
</dbReference>
<dbReference type="SMART" id="SM00448">
    <property type="entry name" value="REC"/>
    <property type="match status" value="1"/>
</dbReference>
<dbReference type="PANTHER" id="PTHR44520:SF2">
    <property type="entry name" value="RESPONSE REGULATOR RCP1"/>
    <property type="match status" value="1"/>
</dbReference>
<keyword evidence="4" id="KW-1185">Reference proteome</keyword>
<organism evidence="3 4">
    <name type="scientific">Algoriphagus alkaliphilus</name>
    <dbReference type="NCBI Taxonomy" id="279824"/>
    <lineage>
        <taxon>Bacteria</taxon>
        <taxon>Pseudomonadati</taxon>
        <taxon>Bacteroidota</taxon>
        <taxon>Cytophagia</taxon>
        <taxon>Cytophagales</taxon>
        <taxon>Cyclobacteriaceae</taxon>
        <taxon>Algoriphagus</taxon>
    </lineage>
</organism>
<sequence>MKKFKVLMIEDNPGDVLLTSEALKESKFVVDIEVVNNGKEGVDFLFQRGDFQTSIRPDLVLLDINLPLKTGHQVLQEIKANPSTRDIPVIMLTTSSIQDDILTSYQEQASCYIVKPSEAHQYLEFIQVFDRFCGTLAD</sequence>
<dbReference type="InterPro" id="IPR052893">
    <property type="entry name" value="TCS_response_regulator"/>
</dbReference>
<dbReference type="InterPro" id="IPR001789">
    <property type="entry name" value="Sig_transdc_resp-reg_receiver"/>
</dbReference>
<evidence type="ECO:0000256" key="1">
    <source>
        <dbReference type="PROSITE-ProRule" id="PRU00169"/>
    </source>
</evidence>
<feature type="modified residue" description="4-aspartylphosphate" evidence="1">
    <location>
        <position position="63"/>
    </location>
</feature>
<gene>
    <name evidence="3" type="ORF">SAMN03080617_04001</name>
</gene>
<keyword evidence="1" id="KW-0597">Phosphoprotein</keyword>
<dbReference type="STRING" id="279824.SAMN03080617_04001"/>
<dbReference type="EMBL" id="FMXE01000042">
    <property type="protein sequence ID" value="SDA95071.1"/>
    <property type="molecule type" value="Genomic_DNA"/>
</dbReference>
<evidence type="ECO:0000259" key="2">
    <source>
        <dbReference type="PROSITE" id="PS50110"/>
    </source>
</evidence>
<accession>A0A1G5ZJN5</accession>
<dbReference type="InterPro" id="IPR011006">
    <property type="entry name" value="CheY-like_superfamily"/>
</dbReference>
<dbReference type="Pfam" id="PF00072">
    <property type="entry name" value="Response_reg"/>
    <property type="match status" value="1"/>
</dbReference>
<feature type="domain" description="Response regulatory" evidence="2">
    <location>
        <begin position="5"/>
        <end position="130"/>
    </location>
</feature>
<reference evidence="4" key="1">
    <citation type="submission" date="2016-10" db="EMBL/GenBank/DDBJ databases">
        <authorList>
            <person name="Varghese N."/>
            <person name="Submissions S."/>
        </authorList>
    </citation>
    <scope>NUCLEOTIDE SEQUENCE [LARGE SCALE GENOMIC DNA]</scope>
    <source>
        <strain evidence="4">DSM 22703</strain>
    </source>
</reference>